<dbReference type="SMART" id="SM00905">
    <property type="entry name" value="FolB"/>
    <property type="match status" value="1"/>
</dbReference>
<dbReference type="InterPro" id="IPR006157">
    <property type="entry name" value="FolB_dom"/>
</dbReference>
<keyword evidence="5" id="KW-0289">Folate biosynthesis</keyword>
<evidence type="ECO:0000256" key="1">
    <source>
        <dbReference type="ARBA" id="ARBA00001353"/>
    </source>
</evidence>
<dbReference type="Proteomes" id="UP001043456">
    <property type="component" value="Unassembled WGS sequence"/>
</dbReference>
<evidence type="ECO:0000256" key="5">
    <source>
        <dbReference type="ARBA" id="ARBA00022909"/>
    </source>
</evidence>
<gene>
    <name evidence="9" type="ORF">Asppvi_011441</name>
</gene>
<feature type="domain" description="Dihydroneopterin aldolase/epimerase" evidence="8">
    <location>
        <begin position="126"/>
        <end position="219"/>
    </location>
</feature>
<dbReference type="InterPro" id="IPR006156">
    <property type="entry name" value="Dihydroneopterin_aldolase"/>
</dbReference>
<name>A0A9P3BR47_9EURO</name>
<dbReference type="OrthoDB" id="5425486at2759"/>
<comment type="pathway">
    <text evidence="2">Cofactor biosynthesis; tetrahydrofolate biosynthesis; 2-amino-4-hydroxy-6-hydroxymethyl-7,8-dihydropteridine diphosphate from 7,8-dihydroneopterin triphosphate: step 3/4.</text>
</comment>
<evidence type="ECO:0000259" key="8">
    <source>
        <dbReference type="SMART" id="SM00905"/>
    </source>
</evidence>
<dbReference type="GeneID" id="67010050"/>
<evidence type="ECO:0000256" key="6">
    <source>
        <dbReference type="ARBA" id="ARBA00023239"/>
    </source>
</evidence>
<proteinExistence type="inferred from homology"/>
<evidence type="ECO:0000313" key="9">
    <source>
        <dbReference type="EMBL" id="GIJ92459.1"/>
    </source>
</evidence>
<dbReference type="RefSeq" id="XP_043163205.1">
    <property type="nucleotide sequence ID" value="XM_043307270.1"/>
</dbReference>
<sequence>MYPSHPRLWENLSPRTCWPLALVHAGYPIPSLPWSKTVPSVHPGRDIAFLAGRNTDLALGYPKEAAREIHGKKRGAIRQEFGQCEVDLHLPKALLQAEQGVRYRCHALLGRGPEGTESAVVTGEEFQIRNIRCHCIIGINPHERLEKQVVVVSLQFKDPGAHFLDMYQEMTRVVAEEVDKTMSQSVEALDTPVAPMVTVRAEKLNALAFADGTGVEMRRTRSFFTDEI</sequence>
<dbReference type="PANTHER" id="PTHR42844">
    <property type="entry name" value="DIHYDRONEOPTERIN ALDOLASE 1-RELATED"/>
    <property type="match status" value="1"/>
</dbReference>
<dbReference type="GO" id="GO:0046656">
    <property type="term" value="P:folic acid biosynthetic process"/>
    <property type="evidence" value="ECO:0007669"/>
    <property type="project" value="UniProtKB-KW"/>
</dbReference>
<keyword evidence="10" id="KW-1185">Reference proteome</keyword>
<dbReference type="EC" id="4.1.2.25" evidence="4"/>
<comment type="caution">
    <text evidence="9">The sequence shown here is derived from an EMBL/GenBank/DDBJ whole genome shotgun (WGS) entry which is preliminary data.</text>
</comment>
<dbReference type="Pfam" id="PF02152">
    <property type="entry name" value="FolB"/>
    <property type="match status" value="1"/>
</dbReference>
<evidence type="ECO:0000256" key="4">
    <source>
        <dbReference type="ARBA" id="ARBA00013043"/>
    </source>
</evidence>
<dbReference type="PANTHER" id="PTHR42844:SF1">
    <property type="entry name" value="DIHYDRONEOPTERIN ALDOLASE 1-RELATED"/>
    <property type="match status" value="1"/>
</dbReference>
<dbReference type="EMBL" id="BHVY01000009">
    <property type="protein sequence ID" value="GIJ92459.1"/>
    <property type="molecule type" value="Genomic_DNA"/>
</dbReference>
<accession>A0A9P3BR47</accession>
<dbReference type="GO" id="GO:0005737">
    <property type="term" value="C:cytoplasm"/>
    <property type="evidence" value="ECO:0007669"/>
    <property type="project" value="TreeGrafter"/>
</dbReference>
<comment type="catalytic activity">
    <reaction evidence="1">
        <text>7,8-dihydroneopterin = 6-hydroxymethyl-7,8-dihydropterin + glycolaldehyde</text>
        <dbReference type="Rhea" id="RHEA:10540"/>
        <dbReference type="ChEBI" id="CHEBI:17001"/>
        <dbReference type="ChEBI" id="CHEBI:17071"/>
        <dbReference type="ChEBI" id="CHEBI:44841"/>
        <dbReference type="EC" id="4.1.2.25"/>
    </reaction>
</comment>
<organism evidence="9 10">
    <name type="scientific">Aspergillus pseudoviridinutans</name>
    <dbReference type="NCBI Taxonomy" id="1517512"/>
    <lineage>
        <taxon>Eukaryota</taxon>
        <taxon>Fungi</taxon>
        <taxon>Dikarya</taxon>
        <taxon>Ascomycota</taxon>
        <taxon>Pezizomycotina</taxon>
        <taxon>Eurotiomycetes</taxon>
        <taxon>Eurotiomycetidae</taxon>
        <taxon>Eurotiales</taxon>
        <taxon>Aspergillaceae</taxon>
        <taxon>Aspergillus</taxon>
        <taxon>Aspergillus subgen. Fumigati</taxon>
    </lineage>
</organism>
<evidence type="ECO:0000256" key="7">
    <source>
        <dbReference type="ARBA" id="ARBA00032903"/>
    </source>
</evidence>
<dbReference type="SUPFAM" id="SSF55620">
    <property type="entry name" value="Tetrahydrobiopterin biosynthesis enzymes-like"/>
    <property type="match status" value="1"/>
</dbReference>
<dbReference type="InterPro" id="IPR043133">
    <property type="entry name" value="GTP-CH-I_C/QueF"/>
</dbReference>
<dbReference type="GO" id="GO:0004150">
    <property type="term" value="F:dihydroneopterin aldolase activity"/>
    <property type="evidence" value="ECO:0007669"/>
    <property type="project" value="UniProtKB-EC"/>
</dbReference>
<evidence type="ECO:0000256" key="3">
    <source>
        <dbReference type="ARBA" id="ARBA00005708"/>
    </source>
</evidence>
<evidence type="ECO:0000256" key="2">
    <source>
        <dbReference type="ARBA" id="ARBA00005013"/>
    </source>
</evidence>
<evidence type="ECO:0000313" key="10">
    <source>
        <dbReference type="Proteomes" id="UP001043456"/>
    </source>
</evidence>
<reference evidence="9 10" key="1">
    <citation type="submission" date="2018-10" db="EMBL/GenBank/DDBJ databases">
        <title>Pan-genome distribution and transcriptional activeness of fungal secondary metabolism genes in Aspergillus section Fumigati.</title>
        <authorList>
            <person name="Takahashi H."/>
            <person name="Umemura M."/>
            <person name="Ninomiya A."/>
            <person name="Kusuya Y."/>
            <person name="Urayama S."/>
            <person name="Shimizu M."/>
            <person name="Watanabe A."/>
            <person name="Kamei K."/>
            <person name="Yaguchi T."/>
            <person name="Hagiwara D."/>
        </authorList>
    </citation>
    <scope>NUCLEOTIDE SEQUENCE [LARGE SCALE GENOMIC DNA]</scope>
    <source>
        <strain evidence="9 10">IFM 55266</strain>
    </source>
</reference>
<dbReference type="Gene3D" id="3.30.1130.10">
    <property type="match status" value="1"/>
</dbReference>
<keyword evidence="6" id="KW-0456">Lyase</keyword>
<comment type="similarity">
    <text evidence="3">Belongs to the DHNA family.</text>
</comment>
<protein>
    <recommendedName>
        <fullName evidence="4">dihydroneopterin aldolase</fullName>
        <ecNumber evidence="4">4.1.2.25</ecNumber>
    </recommendedName>
    <alternativeName>
        <fullName evidence="7">7,8-dihydroneopterin aldolase</fullName>
    </alternativeName>
</protein>
<dbReference type="AlphaFoldDB" id="A0A9P3BR47"/>